<feature type="signal peptide" evidence="2">
    <location>
        <begin position="1"/>
        <end position="15"/>
    </location>
</feature>
<feature type="chain" id="PRO_5030705435" evidence="2">
    <location>
        <begin position="16"/>
        <end position="178"/>
    </location>
</feature>
<name>A0A7R8ZB18_TIMDO</name>
<keyword evidence="2" id="KW-0732">Signal</keyword>
<dbReference type="EMBL" id="OA568031">
    <property type="protein sequence ID" value="CAD7201084.1"/>
    <property type="molecule type" value="Genomic_DNA"/>
</dbReference>
<dbReference type="AlphaFoldDB" id="A0A7R8ZB18"/>
<feature type="compositionally biased region" description="Basic and acidic residues" evidence="1">
    <location>
        <begin position="169"/>
        <end position="178"/>
    </location>
</feature>
<gene>
    <name evidence="3" type="ORF">TDIB3V08_LOCUS7287</name>
</gene>
<protein>
    <submittedName>
        <fullName evidence="3">Uncharacterized protein</fullName>
    </submittedName>
</protein>
<reference evidence="3" key="1">
    <citation type="submission" date="2020-11" db="EMBL/GenBank/DDBJ databases">
        <authorList>
            <person name="Tran Van P."/>
        </authorList>
    </citation>
    <scope>NUCLEOTIDE SEQUENCE</scope>
</reference>
<accession>A0A7R8ZB18</accession>
<evidence type="ECO:0000313" key="3">
    <source>
        <dbReference type="EMBL" id="CAD7201084.1"/>
    </source>
</evidence>
<evidence type="ECO:0000256" key="2">
    <source>
        <dbReference type="SAM" id="SignalP"/>
    </source>
</evidence>
<feature type="region of interest" description="Disordered" evidence="1">
    <location>
        <begin position="153"/>
        <end position="178"/>
    </location>
</feature>
<organism evidence="3">
    <name type="scientific">Timema douglasi</name>
    <name type="common">Walking stick</name>
    <dbReference type="NCBI Taxonomy" id="61478"/>
    <lineage>
        <taxon>Eukaryota</taxon>
        <taxon>Metazoa</taxon>
        <taxon>Ecdysozoa</taxon>
        <taxon>Arthropoda</taxon>
        <taxon>Hexapoda</taxon>
        <taxon>Insecta</taxon>
        <taxon>Pterygota</taxon>
        <taxon>Neoptera</taxon>
        <taxon>Polyneoptera</taxon>
        <taxon>Phasmatodea</taxon>
        <taxon>Timematodea</taxon>
        <taxon>Timematoidea</taxon>
        <taxon>Timematidae</taxon>
        <taxon>Timema</taxon>
    </lineage>
</organism>
<sequence>MKVFAIIAVFGPVWSTDTKTNYSSTARANNKIHLTREDKNNGIHTIPYDLECDFEQYDEGFGDKRQEIPNEYFTYDEDFPQEYHHYDDYSSYRAGKKLNIICPQSDQDYDHNSGPRLELFQPVVPKTVPNQRGKTSSVVIPILYDDDLYNHSSEKNGSGISPPVGRGIAQHEHLPTAA</sequence>
<evidence type="ECO:0000256" key="1">
    <source>
        <dbReference type="SAM" id="MobiDB-lite"/>
    </source>
</evidence>
<proteinExistence type="predicted"/>